<proteinExistence type="predicted"/>
<feature type="domain" description="Putative regulatory protein FmdB zinc ribbon" evidence="2">
    <location>
        <begin position="10"/>
        <end position="49"/>
    </location>
</feature>
<dbReference type="NCBIfam" id="TIGR02605">
    <property type="entry name" value="CxxC_CxxC_SSSS"/>
    <property type="match status" value="1"/>
</dbReference>
<dbReference type="InterPro" id="IPR013429">
    <property type="entry name" value="Regulatory_FmdB_Zinc_ribbon"/>
</dbReference>
<dbReference type="Proteomes" id="UP001596119">
    <property type="component" value="Unassembled WGS sequence"/>
</dbReference>
<evidence type="ECO:0000256" key="1">
    <source>
        <dbReference type="SAM" id="MobiDB-lite"/>
    </source>
</evidence>
<protein>
    <submittedName>
        <fullName evidence="3">FmdB family zinc ribbon protein</fullName>
    </submittedName>
</protein>
<evidence type="ECO:0000313" key="3">
    <source>
        <dbReference type="EMBL" id="MFC5952654.1"/>
    </source>
</evidence>
<comment type="caution">
    <text evidence="3">The sequence shown here is derived from an EMBL/GenBank/DDBJ whole genome shotgun (WGS) entry which is preliminary data.</text>
</comment>
<evidence type="ECO:0000259" key="2">
    <source>
        <dbReference type="SMART" id="SM00834"/>
    </source>
</evidence>
<dbReference type="Pfam" id="PF09723">
    <property type="entry name" value="Zn_ribbon_8"/>
    <property type="match status" value="1"/>
</dbReference>
<keyword evidence="4" id="KW-1185">Reference proteome</keyword>
<evidence type="ECO:0000313" key="4">
    <source>
        <dbReference type="Proteomes" id="UP001596119"/>
    </source>
</evidence>
<sequence>MTVIGEVSVPTYAFRCPHCGGFDVVRPMREAGAPARCPECGSAARRVFESPALRAGDPGVRRALEASERSADEPAVVSSVPGRSRKAIPTSRDPRHARLPRP</sequence>
<dbReference type="EMBL" id="JBHSQK010000113">
    <property type="protein sequence ID" value="MFC5952654.1"/>
    <property type="molecule type" value="Genomic_DNA"/>
</dbReference>
<gene>
    <name evidence="3" type="ORF">ACFQH9_30780</name>
</gene>
<accession>A0ABW1IIX6</accession>
<feature type="compositionally biased region" description="Basic and acidic residues" evidence="1">
    <location>
        <begin position="61"/>
        <end position="72"/>
    </location>
</feature>
<name>A0ABW1IIX6_9PSEU</name>
<feature type="region of interest" description="Disordered" evidence="1">
    <location>
        <begin position="61"/>
        <end position="102"/>
    </location>
</feature>
<organism evidence="3 4">
    <name type="scientific">Pseudonocardia lutea</name>
    <dbReference type="NCBI Taxonomy" id="2172015"/>
    <lineage>
        <taxon>Bacteria</taxon>
        <taxon>Bacillati</taxon>
        <taxon>Actinomycetota</taxon>
        <taxon>Actinomycetes</taxon>
        <taxon>Pseudonocardiales</taxon>
        <taxon>Pseudonocardiaceae</taxon>
        <taxon>Pseudonocardia</taxon>
    </lineage>
</organism>
<reference evidence="4" key="1">
    <citation type="journal article" date="2019" name="Int. J. Syst. Evol. Microbiol.">
        <title>The Global Catalogue of Microorganisms (GCM) 10K type strain sequencing project: providing services to taxonomists for standard genome sequencing and annotation.</title>
        <authorList>
            <consortium name="The Broad Institute Genomics Platform"/>
            <consortium name="The Broad Institute Genome Sequencing Center for Infectious Disease"/>
            <person name="Wu L."/>
            <person name="Ma J."/>
        </authorList>
    </citation>
    <scope>NUCLEOTIDE SEQUENCE [LARGE SCALE GENOMIC DNA]</scope>
    <source>
        <strain evidence="4">CGMCC 4.7397</strain>
    </source>
</reference>
<dbReference type="SMART" id="SM00834">
    <property type="entry name" value="CxxC_CXXC_SSSS"/>
    <property type="match status" value="1"/>
</dbReference>